<dbReference type="Proteomes" id="UP001066276">
    <property type="component" value="Chromosome 6"/>
</dbReference>
<dbReference type="EMBL" id="JANPWB010000010">
    <property type="protein sequence ID" value="KAJ1134539.1"/>
    <property type="molecule type" value="Genomic_DNA"/>
</dbReference>
<organism evidence="1 2">
    <name type="scientific">Pleurodeles waltl</name>
    <name type="common">Iberian ribbed newt</name>
    <dbReference type="NCBI Taxonomy" id="8319"/>
    <lineage>
        <taxon>Eukaryota</taxon>
        <taxon>Metazoa</taxon>
        <taxon>Chordata</taxon>
        <taxon>Craniata</taxon>
        <taxon>Vertebrata</taxon>
        <taxon>Euteleostomi</taxon>
        <taxon>Amphibia</taxon>
        <taxon>Batrachia</taxon>
        <taxon>Caudata</taxon>
        <taxon>Salamandroidea</taxon>
        <taxon>Salamandridae</taxon>
        <taxon>Pleurodelinae</taxon>
        <taxon>Pleurodeles</taxon>
    </lineage>
</organism>
<proteinExistence type="predicted"/>
<reference evidence="1" key="1">
    <citation type="journal article" date="2022" name="bioRxiv">
        <title>Sequencing and chromosome-scale assembly of the giantPleurodeles waltlgenome.</title>
        <authorList>
            <person name="Brown T."/>
            <person name="Elewa A."/>
            <person name="Iarovenko S."/>
            <person name="Subramanian E."/>
            <person name="Araus A.J."/>
            <person name="Petzold A."/>
            <person name="Susuki M."/>
            <person name="Suzuki K.-i.T."/>
            <person name="Hayashi T."/>
            <person name="Toyoda A."/>
            <person name="Oliveira C."/>
            <person name="Osipova E."/>
            <person name="Leigh N.D."/>
            <person name="Simon A."/>
            <person name="Yun M.H."/>
        </authorList>
    </citation>
    <scope>NUCLEOTIDE SEQUENCE</scope>
    <source>
        <strain evidence="1">20211129_DDA</strain>
        <tissue evidence="1">Liver</tissue>
    </source>
</reference>
<dbReference type="AlphaFoldDB" id="A0AAV7Q5R5"/>
<comment type="caution">
    <text evidence="1">The sequence shown here is derived from an EMBL/GenBank/DDBJ whole genome shotgun (WGS) entry which is preliminary data.</text>
</comment>
<keyword evidence="2" id="KW-1185">Reference proteome</keyword>
<name>A0AAV7Q5R5_PLEWA</name>
<gene>
    <name evidence="1" type="ORF">NDU88_000990</name>
</gene>
<protein>
    <submittedName>
        <fullName evidence="1">Uncharacterized protein</fullName>
    </submittedName>
</protein>
<accession>A0AAV7Q5R5</accession>
<evidence type="ECO:0000313" key="2">
    <source>
        <dbReference type="Proteomes" id="UP001066276"/>
    </source>
</evidence>
<evidence type="ECO:0000313" key="1">
    <source>
        <dbReference type="EMBL" id="KAJ1134539.1"/>
    </source>
</evidence>
<sequence length="74" mass="8259">MIDPGPVLLPHRRKHRLDVTSSTPPLKAGPAPRFFALWAEHAKSPITLNKCLRTTCSVRAGSACARRRRSLEKE</sequence>